<dbReference type="RefSeq" id="WP_258384461.1">
    <property type="nucleotide sequence ID" value="NZ_CP091430.1"/>
</dbReference>
<sequence>MISILCCTMRQRLMNNVFNNYDHQQWKEKELILILNKDDMNLSEWVERAKRSQHVSVYQLPEKLTLGECLNYGIKKAKYDYIAKFDDDDYYAPGYLINSMKFMKRKEADLIGKKSIYMYFENKELLAVYSPGYERERVRRGLKGATLIFKKKIFNKIKFPKINRGEDTLFVKKCRKENFRIYSTDKNDYVCIRKSSPRHHTWNVTNKRLLKHSVTVCKTKDYKPIILNNR</sequence>
<reference evidence="2" key="1">
    <citation type="submission" date="2022-01" db="EMBL/GenBank/DDBJ databases">
        <title>Paenibacillus spongiae sp. nov., isolated from marine sponge.</title>
        <authorList>
            <person name="Li Z."/>
            <person name="Zhang M."/>
        </authorList>
    </citation>
    <scope>NUCLEOTIDE SEQUENCE</scope>
    <source>
        <strain evidence="2">PHS-Z3</strain>
    </source>
</reference>
<dbReference type="CDD" id="cd00761">
    <property type="entry name" value="Glyco_tranf_GTA_type"/>
    <property type="match status" value="1"/>
</dbReference>
<evidence type="ECO:0000313" key="3">
    <source>
        <dbReference type="Proteomes" id="UP001057877"/>
    </source>
</evidence>
<keyword evidence="3" id="KW-1185">Reference proteome</keyword>
<protein>
    <submittedName>
        <fullName evidence="2">Glycosyltransferase family 2 protein</fullName>
    </submittedName>
</protein>
<evidence type="ECO:0000313" key="2">
    <source>
        <dbReference type="EMBL" id="UVI28373.1"/>
    </source>
</evidence>
<dbReference type="Proteomes" id="UP001057877">
    <property type="component" value="Chromosome"/>
</dbReference>
<organism evidence="2 3">
    <name type="scientific">Paenibacillus spongiae</name>
    <dbReference type="NCBI Taxonomy" id="2909671"/>
    <lineage>
        <taxon>Bacteria</taxon>
        <taxon>Bacillati</taxon>
        <taxon>Bacillota</taxon>
        <taxon>Bacilli</taxon>
        <taxon>Bacillales</taxon>
        <taxon>Paenibacillaceae</taxon>
        <taxon>Paenibacillus</taxon>
    </lineage>
</organism>
<proteinExistence type="predicted"/>
<accession>A0ABY5S4F3</accession>
<dbReference type="InterPro" id="IPR029044">
    <property type="entry name" value="Nucleotide-diphossugar_trans"/>
</dbReference>
<dbReference type="EMBL" id="CP091430">
    <property type="protein sequence ID" value="UVI28373.1"/>
    <property type="molecule type" value="Genomic_DNA"/>
</dbReference>
<name>A0ABY5S4F3_9BACL</name>
<dbReference type="InterPro" id="IPR001173">
    <property type="entry name" value="Glyco_trans_2-like"/>
</dbReference>
<evidence type="ECO:0000259" key="1">
    <source>
        <dbReference type="Pfam" id="PF00535"/>
    </source>
</evidence>
<dbReference type="Gene3D" id="3.90.550.10">
    <property type="entry name" value="Spore Coat Polysaccharide Biosynthesis Protein SpsA, Chain A"/>
    <property type="match status" value="1"/>
</dbReference>
<dbReference type="Pfam" id="PF00535">
    <property type="entry name" value="Glycos_transf_2"/>
    <property type="match status" value="1"/>
</dbReference>
<dbReference type="SUPFAM" id="SSF53448">
    <property type="entry name" value="Nucleotide-diphospho-sugar transferases"/>
    <property type="match status" value="1"/>
</dbReference>
<gene>
    <name evidence="2" type="ORF">L1F29_23365</name>
</gene>
<feature type="domain" description="Glycosyltransferase 2-like" evidence="1">
    <location>
        <begin position="17"/>
        <end position="113"/>
    </location>
</feature>